<dbReference type="InterPro" id="IPR010071">
    <property type="entry name" value="AA_adenyl_dom"/>
</dbReference>
<dbReference type="PANTHER" id="PTHR45527:SF1">
    <property type="entry name" value="FATTY ACID SYNTHASE"/>
    <property type="match status" value="1"/>
</dbReference>
<reference evidence="2 3" key="1">
    <citation type="submission" date="2022-12" db="EMBL/GenBank/DDBJ databases">
        <authorList>
            <person name="Mo P."/>
        </authorList>
    </citation>
    <scope>NUCLEOTIDE SEQUENCE [LARGE SCALE GENOMIC DNA]</scope>
    <source>
        <strain evidence="2 3">HUAS 2-6</strain>
    </source>
</reference>
<dbReference type="Gene3D" id="3.30.300.30">
    <property type="match status" value="1"/>
</dbReference>
<dbReference type="InterPro" id="IPR045851">
    <property type="entry name" value="AMP-bd_C_sf"/>
</dbReference>
<dbReference type="Gene3D" id="3.40.50.12780">
    <property type="entry name" value="N-terminal domain of ligase-like"/>
    <property type="match status" value="1"/>
</dbReference>
<name>A0ABY7P3I6_9ACTN</name>
<accession>A0ABY7P3I6</accession>
<dbReference type="InterPro" id="IPR000873">
    <property type="entry name" value="AMP-dep_synth/lig_dom"/>
</dbReference>
<keyword evidence="3" id="KW-1185">Reference proteome</keyword>
<dbReference type="SUPFAM" id="SSF56801">
    <property type="entry name" value="Acetyl-CoA synthetase-like"/>
    <property type="match status" value="1"/>
</dbReference>
<dbReference type="RefSeq" id="WP_270082515.1">
    <property type="nucleotide sequence ID" value="NZ_CP115300.1"/>
</dbReference>
<dbReference type="PANTHER" id="PTHR45527">
    <property type="entry name" value="NONRIBOSOMAL PEPTIDE SYNTHETASE"/>
    <property type="match status" value="1"/>
</dbReference>
<dbReference type="Proteomes" id="UP001212326">
    <property type="component" value="Chromosome"/>
</dbReference>
<feature type="domain" description="AMP-dependent synthetase/ligase" evidence="1">
    <location>
        <begin position="11"/>
        <end position="377"/>
    </location>
</feature>
<dbReference type="EMBL" id="CP115300">
    <property type="protein sequence ID" value="WBO64875.1"/>
    <property type="molecule type" value="Genomic_DNA"/>
</dbReference>
<proteinExistence type="predicted"/>
<dbReference type="PROSITE" id="PS00455">
    <property type="entry name" value="AMP_BINDING"/>
    <property type="match status" value="1"/>
</dbReference>
<organism evidence="2 3">
    <name type="scientific">Streptomyces camelliae</name>
    <dbReference type="NCBI Taxonomy" id="3004093"/>
    <lineage>
        <taxon>Bacteria</taxon>
        <taxon>Bacillati</taxon>
        <taxon>Actinomycetota</taxon>
        <taxon>Actinomycetes</taxon>
        <taxon>Kitasatosporales</taxon>
        <taxon>Streptomycetaceae</taxon>
        <taxon>Streptomyces</taxon>
    </lineage>
</organism>
<dbReference type="InterPro" id="IPR042099">
    <property type="entry name" value="ANL_N_sf"/>
</dbReference>
<protein>
    <submittedName>
        <fullName evidence="2">Amino acid adenylation domain-containing protein</fullName>
    </submittedName>
</protein>
<dbReference type="NCBIfam" id="TIGR01733">
    <property type="entry name" value="AA-adenyl-dom"/>
    <property type="match status" value="1"/>
</dbReference>
<evidence type="ECO:0000259" key="1">
    <source>
        <dbReference type="Pfam" id="PF00501"/>
    </source>
</evidence>
<gene>
    <name evidence="2" type="ORF">O1G22_19580</name>
</gene>
<sequence length="530" mass="56491">MAEPRTLYERFAASAGTHPGRTALETDGRVLGYAQLRRLAEHTAARVLDALGGRRPERVGVLADRTVAAYASYLAAQRLGAAAVPLGPRVAPARLTAIARAAGLDAVLAEPDAAGVAGFPCPVLPFTEPEPAPEPAPGLAPEPAPGLAPEGLAALPAYEPRSDAVAYIVFTSGSTGTPKGVPVTQRNAAAVLDYAVDRYGIGPEDRVSQTFDLTFDPTAWDMFTAWSTGAALVVPARAELVRPARFIRERRITHWFSVPSVITYARRLRDLAPGSMPELRWTLFGGEPLTLDQAAAWQAAAPGSVLENLYGPTEVTVSCTQHRLPADPAHWPATANGTVPIGTPYPHLDALVLDDDGRPADEGELCLRGPQRFPGYLDPVENAGRFLRFDGRRATVHEGPGAPGPELYYRTGDRVRRGADGALLHLGRLDQQVKISGHRIELGDVEAALRSVDGIAEAVVSVRRAEGAEPALEAAYTGDAQDALTLRGQLAQRLPAYMLPRSFTHFDAFPLNANRKIDRRAVGALLSAQG</sequence>
<evidence type="ECO:0000313" key="3">
    <source>
        <dbReference type="Proteomes" id="UP001212326"/>
    </source>
</evidence>
<evidence type="ECO:0000313" key="2">
    <source>
        <dbReference type="EMBL" id="WBO64875.1"/>
    </source>
</evidence>
<dbReference type="InterPro" id="IPR020845">
    <property type="entry name" value="AMP-binding_CS"/>
</dbReference>
<dbReference type="Pfam" id="PF00501">
    <property type="entry name" value="AMP-binding"/>
    <property type="match status" value="1"/>
</dbReference>